<proteinExistence type="predicted"/>
<reference evidence="2 3" key="1">
    <citation type="submission" date="2020-10" db="EMBL/GenBank/DDBJ databases">
        <title>The Coptis chinensis genome and diversification of protoberbering-type alkaloids.</title>
        <authorList>
            <person name="Wang B."/>
            <person name="Shu S."/>
            <person name="Song C."/>
            <person name="Liu Y."/>
        </authorList>
    </citation>
    <scope>NUCLEOTIDE SEQUENCE [LARGE SCALE GENOMIC DNA]</scope>
    <source>
        <strain evidence="2">HL-2020</strain>
        <tissue evidence="2">Leaf</tissue>
    </source>
</reference>
<gene>
    <name evidence="2" type="ORF">IFM89_012915</name>
</gene>
<dbReference type="InterPro" id="IPR038975">
    <property type="entry name" value="THNL"/>
</dbReference>
<keyword evidence="3" id="KW-1185">Reference proteome</keyword>
<organism evidence="2 3">
    <name type="scientific">Coptis chinensis</name>
    <dbReference type="NCBI Taxonomy" id="261450"/>
    <lineage>
        <taxon>Eukaryota</taxon>
        <taxon>Viridiplantae</taxon>
        <taxon>Streptophyta</taxon>
        <taxon>Embryophyta</taxon>
        <taxon>Tracheophyta</taxon>
        <taxon>Spermatophyta</taxon>
        <taxon>Magnoliopsida</taxon>
        <taxon>Ranunculales</taxon>
        <taxon>Ranunculaceae</taxon>
        <taxon>Coptidoideae</taxon>
        <taxon>Coptis</taxon>
    </lineage>
</organism>
<protein>
    <recommendedName>
        <fullName evidence="4">Thionin-like protein 2</fullName>
    </recommendedName>
</protein>
<evidence type="ECO:0000313" key="3">
    <source>
        <dbReference type="Proteomes" id="UP000631114"/>
    </source>
</evidence>
<sequence length="111" mass="12329">MERKGVRALVLMFMVLSIAMQQTYAASTNSFAKCYQPCFMKCNYPYPSPIGCSVKCLAKCMFPSTLNNMHYYCSLGCASSKCTTISTQEYSGEEAVEACVNSCSYTCNKHQ</sequence>
<evidence type="ECO:0008006" key="4">
    <source>
        <dbReference type="Google" id="ProtNLM"/>
    </source>
</evidence>
<dbReference type="PANTHER" id="PTHR36312">
    <property type="entry name" value="THIONIN-LIKE PROTEIN 1"/>
    <property type="match status" value="1"/>
</dbReference>
<evidence type="ECO:0000256" key="1">
    <source>
        <dbReference type="SAM" id="SignalP"/>
    </source>
</evidence>
<feature type="chain" id="PRO_5032289189" description="Thionin-like protein 2" evidence="1">
    <location>
        <begin position="26"/>
        <end position="111"/>
    </location>
</feature>
<feature type="signal peptide" evidence="1">
    <location>
        <begin position="1"/>
        <end position="25"/>
    </location>
</feature>
<keyword evidence="1" id="KW-0732">Signal</keyword>
<dbReference type="Proteomes" id="UP000631114">
    <property type="component" value="Unassembled WGS sequence"/>
</dbReference>
<dbReference type="AlphaFoldDB" id="A0A835HB90"/>
<evidence type="ECO:0000313" key="2">
    <source>
        <dbReference type="EMBL" id="KAF9596716.1"/>
    </source>
</evidence>
<accession>A0A835HB90</accession>
<dbReference type="OrthoDB" id="653285at2759"/>
<comment type="caution">
    <text evidence="2">The sequence shown here is derived from an EMBL/GenBank/DDBJ whole genome shotgun (WGS) entry which is preliminary data.</text>
</comment>
<name>A0A835HB90_9MAGN</name>
<dbReference type="EMBL" id="JADFTS010000007">
    <property type="protein sequence ID" value="KAF9596716.1"/>
    <property type="molecule type" value="Genomic_DNA"/>
</dbReference>
<dbReference type="PANTHER" id="PTHR36312:SF1">
    <property type="entry name" value="OS01G0594500 PROTEIN"/>
    <property type="match status" value="1"/>
</dbReference>